<dbReference type="InterPro" id="IPR011032">
    <property type="entry name" value="GroES-like_sf"/>
</dbReference>
<comment type="caution">
    <text evidence="9">The sequence shown here is derived from an EMBL/GenBank/DDBJ whole genome shotgun (WGS) entry which is preliminary data.</text>
</comment>
<feature type="domain" description="Enoyl reductase (ER)" evidence="8">
    <location>
        <begin position="10"/>
        <end position="348"/>
    </location>
</feature>
<evidence type="ECO:0000256" key="1">
    <source>
        <dbReference type="ARBA" id="ARBA00001947"/>
    </source>
</evidence>
<evidence type="ECO:0000256" key="2">
    <source>
        <dbReference type="ARBA" id="ARBA00008072"/>
    </source>
</evidence>
<dbReference type="CDD" id="cd08240">
    <property type="entry name" value="6_hydroxyhexanoate_dh_like"/>
    <property type="match status" value="1"/>
</dbReference>
<dbReference type="Gene3D" id="3.90.180.10">
    <property type="entry name" value="Medium-chain alcohol dehydrogenases, catalytic domain"/>
    <property type="match status" value="1"/>
</dbReference>
<dbReference type="Proteomes" id="UP000037822">
    <property type="component" value="Unassembled WGS sequence"/>
</dbReference>
<dbReference type="OrthoDB" id="9806940at2"/>
<dbReference type="InterPro" id="IPR013154">
    <property type="entry name" value="ADH-like_N"/>
</dbReference>
<dbReference type="Gene3D" id="3.40.50.720">
    <property type="entry name" value="NAD(P)-binding Rossmann-like Domain"/>
    <property type="match status" value="1"/>
</dbReference>
<evidence type="ECO:0000313" key="10">
    <source>
        <dbReference type="Proteomes" id="UP000037822"/>
    </source>
</evidence>
<name>A0A0N1F5U3_9HYPH</name>
<evidence type="ECO:0000256" key="5">
    <source>
        <dbReference type="ARBA" id="ARBA00022833"/>
    </source>
</evidence>
<accession>A0A0N1F5U3</accession>
<dbReference type="InterPro" id="IPR002328">
    <property type="entry name" value="ADH_Zn_CS"/>
</dbReference>
<keyword evidence="6" id="KW-0560">Oxidoreductase</keyword>
<dbReference type="PROSITE" id="PS00059">
    <property type="entry name" value="ADH_ZINC"/>
    <property type="match status" value="1"/>
</dbReference>
<dbReference type="RefSeq" id="WP_054209044.1">
    <property type="nucleotide sequence ID" value="NZ_LGSZ01000032.1"/>
</dbReference>
<evidence type="ECO:0000256" key="4">
    <source>
        <dbReference type="ARBA" id="ARBA00022723"/>
    </source>
</evidence>
<dbReference type="InterPro" id="IPR013149">
    <property type="entry name" value="ADH-like_C"/>
</dbReference>
<comment type="similarity">
    <text evidence="2 7">Belongs to the zinc-containing alcohol dehydrogenase family.</text>
</comment>
<evidence type="ECO:0000256" key="3">
    <source>
        <dbReference type="ARBA" id="ARBA00013190"/>
    </source>
</evidence>
<evidence type="ECO:0000256" key="7">
    <source>
        <dbReference type="RuleBase" id="RU361277"/>
    </source>
</evidence>
<dbReference type="PANTHER" id="PTHR42940">
    <property type="entry name" value="ALCOHOL DEHYDROGENASE 1-RELATED"/>
    <property type="match status" value="1"/>
</dbReference>
<dbReference type="SUPFAM" id="SSF51735">
    <property type="entry name" value="NAD(P)-binding Rossmann-fold domains"/>
    <property type="match status" value="1"/>
</dbReference>
<keyword evidence="5 7" id="KW-0862">Zinc</keyword>
<organism evidence="9 10">
    <name type="scientific">Bosea vaviloviae</name>
    <dbReference type="NCBI Taxonomy" id="1526658"/>
    <lineage>
        <taxon>Bacteria</taxon>
        <taxon>Pseudomonadati</taxon>
        <taxon>Pseudomonadota</taxon>
        <taxon>Alphaproteobacteria</taxon>
        <taxon>Hyphomicrobiales</taxon>
        <taxon>Boseaceae</taxon>
        <taxon>Bosea</taxon>
    </lineage>
</organism>
<dbReference type="InterPro" id="IPR036291">
    <property type="entry name" value="NAD(P)-bd_dom_sf"/>
</dbReference>
<proteinExistence type="inferred from homology"/>
<dbReference type="EC" id="1.1.1.1" evidence="3"/>
<dbReference type="AlphaFoldDB" id="A0A0N1F5U3"/>
<dbReference type="Pfam" id="PF00107">
    <property type="entry name" value="ADH_zinc_N"/>
    <property type="match status" value="1"/>
</dbReference>
<dbReference type="GO" id="GO:0005737">
    <property type="term" value="C:cytoplasm"/>
    <property type="evidence" value="ECO:0007669"/>
    <property type="project" value="TreeGrafter"/>
</dbReference>
<dbReference type="InterPro" id="IPR020843">
    <property type="entry name" value="ER"/>
</dbReference>
<evidence type="ECO:0000313" key="9">
    <source>
        <dbReference type="EMBL" id="KPH81102.1"/>
    </source>
</evidence>
<dbReference type="EMBL" id="LGSZ01000032">
    <property type="protein sequence ID" value="KPH81102.1"/>
    <property type="molecule type" value="Genomic_DNA"/>
</dbReference>
<dbReference type="SMART" id="SM00829">
    <property type="entry name" value="PKS_ER"/>
    <property type="match status" value="1"/>
</dbReference>
<gene>
    <name evidence="9" type="ORF">AE618_10785</name>
</gene>
<keyword evidence="4 7" id="KW-0479">Metal-binding</keyword>
<dbReference type="GO" id="GO:0004022">
    <property type="term" value="F:alcohol dehydrogenase (NAD+) activity"/>
    <property type="evidence" value="ECO:0007669"/>
    <property type="project" value="UniProtKB-EC"/>
</dbReference>
<keyword evidence="10" id="KW-1185">Reference proteome</keyword>
<dbReference type="SUPFAM" id="SSF50129">
    <property type="entry name" value="GroES-like"/>
    <property type="match status" value="1"/>
</dbReference>
<dbReference type="PANTHER" id="PTHR42940:SF8">
    <property type="entry name" value="VACUOLAR PROTEIN SORTING-ASSOCIATED PROTEIN 11"/>
    <property type="match status" value="1"/>
</dbReference>
<dbReference type="PATRIC" id="fig|1526658.3.peg.830"/>
<comment type="cofactor">
    <cofactor evidence="1 7">
        <name>Zn(2+)</name>
        <dbReference type="ChEBI" id="CHEBI:29105"/>
    </cofactor>
</comment>
<reference evidence="9 10" key="1">
    <citation type="submission" date="2015-07" db="EMBL/GenBank/DDBJ databases">
        <title>Whole genome sequencing of Bosea vaviloviae isolated from cave pool.</title>
        <authorList>
            <person name="Tan N.E.H."/>
            <person name="Lee Y.P."/>
            <person name="Gan H.M."/>
            <person name="Barton H."/>
            <person name="Savka M.A."/>
        </authorList>
    </citation>
    <scope>NUCLEOTIDE SEQUENCE [LARGE SCALE GENOMIC DNA]</scope>
    <source>
        <strain evidence="9 10">SD260</strain>
    </source>
</reference>
<evidence type="ECO:0000259" key="8">
    <source>
        <dbReference type="SMART" id="SM00829"/>
    </source>
</evidence>
<sequence length="353" mass="36454">MRAWAVVENGAPLQCIEVVDEVPTGTQVLLDVTHCGVCHSDLHFWKGSYDLGGGRLLKLTERGVTLPRAIGHEVVGRVVAKGPQAEGVEIGDLRIVFPWLGCGECERCRAGDDNLCDKPSAIGVIRHGGFADRVMSPHPKFLVDPGSIDPALAATFACSGITVYSAIKKIQPIAPDAPVVLVGAGGLGLAAIAMLRALGHRAITVVEIDARKRQAALDAGASAAVDGVPEGLSERIVAAAGGQAKAAIDFVNASNTVPGVLDALARGGKLVLVGVAGGEIALSLASLIFRPRTIQGSATGSPQDLRDVVALAQSGKLAPIPITLMPKTKVNEAMTMLHRGEVTGRIVLTPPST</sequence>
<dbReference type="Pfam" id="PF08240">
    <property type="entry name" value="ADH_N"/>
    <property type="match status" value="1"/>
</dbReference>
<dbReference type="GO" id="GO:0008270">
    <property type="term" value="F:zinc ion binding"/>
    <property type="evidence" value="ECO:0007669"/>
    <property type="project" value="InterPro"/>
</dbReference>
<evidence type="ECO:0000256" key="6">
    <source>
        <dbReference type="ARBA" id="ARBA00023002"/>
    </source>
</evidence>
<protein>
    <recommendedName>
        <fullName evidence="3">alcohol dehydrogenase</fullName>
        <ecNumber evidence="3">1.1.1.1</ecNumber>
    </recommendedName>
</protein>